<comment type="subcellular location">
    <subcellularLocation>
        <location evidence="1">Cell membrane</location>
        <topology evidence="1">Multi-pass membrane protein</topology>
    </subcellularLocation>
</comment>
<dbReference type="PRINTS" id="PR00119">
    <property type="entry name" value="CATATPASE"/>
</dbReference>
<dbReference type="SUPFAM" id="SSF81660">
    <property type="entry name" value="Metal cation-transporting ATPase, ATP-binding domain N"/>
    <property type="match status" value="1"/>
</dbReference>
<dbReference type="PANTHER" id="PTHR43294">
    <property type="entry name" value="SODIUM/POTASSIUM-TRANSPORTING ATPASE SUBUNIT ALPHA"/>
    <property type="match status" value="1"/>
</dbReference>
<evidence type="ECO:0000313" key="8">
    <source>
        <dbReference type="EMBL" id="GMI28775.1"/>
    </source>
</evidence>
<feature type="domain" description="Cation-transporting P-type ATPase C-terminal" evidence="7">
    <location>
        <begin position="368"/>
        <end position="446"/>
    </location>
</feature>
<evidence type="ECO:0000256" key="6">
    <source>
        <dbReference type="SAM" id="Phobius"/>
    </source>
</evidence>
<accession>A0ABQ6MMZ2</accession>
<evidence type="ECO:0000259" key="7">
    <source>
        <dbReference type="Pfam" id="PF00689"/>
    </source>
</evidence>
<evidence type="ECO:0000256" key="1">
    <source>
        <dbReference type="ARBA" id="ARBA00004651"/>
    </source>
</evidence>
<dbReference type="Gene3D" id="3.40.50.1000">
    <property type="entry name" value="HAD superfamily/HAD-like"/>
    <property type="match status" value="1"/>
</dbReference>
<dbReference type="InterPro" id="IPR036412">
    <property type="entry name" value="HAD-like_sf"/>
</dbReference>
<name>A0ABQ6MMZ2_9STRA</name>
<protein>
    <recommendedName>
        <fullName evidence="7">Cation-transporting P-type ATPase C-terminal domain-containing protein</fullName>
    </recommendedName>
</protein>
<feature type="transmembrane region" description="Helical" evidence="6">
    <location>
        <begin position="359"/>
        <end position="379"/>
    </location>
</feature>
<sequence length="793" mass="85754">PPPPPPTYPTAQTRKSNPSIFVIPFNSKNKYQVHVHTIADGPTTVLMKGAPERIIDRCTHVMLAGSVVPMTPDEKKSIEDQQDALSANGLRCLGFAERELDTSMYPADYKFAGETDEHNSCNFPIGDKQSFEADGAGLTQNPKSCGGLVFLGLMALIDPPRPAVPPAVAKCKTAGVKVIMVTGDHPVTAKAIAQKVGILWSKTKGDMEKDNEKYGRSYGDSDYENPDDALAIVVPGDTFSVDMEEEIWDSILEHPQIVFARTSPQQKLVIVENCQRLGHIVAVTGDGVNDAPAIKKADIGIAMGIMGSEVSKAAADMILLDDNFASIVNGVEEGRLIFDNLKKSIAYTIQSNIPEITPFLAFMIMGIPLALTTILILAIDLGTDMIPAISFAYETAEADIMTRPPRNAKTDRLVTRKMINYSYLQIGLIQAFGGFFTYAVVLAAYGFFPWNLISMGNAEFWGVEPQMCQFTGGAYANYQGEININLNPEKDAPTIEFPFWTPLNDGFVGNCVYPLKNFKSLYPTQPFGLISTLGQAGWSYMANDNGNAFAPALSTFSDGKTQIPIESILAAETAGYFSYTPFSSKLSPFWEDAFLWWDTAQSFNSRANVPFLADNPNQYFAGNIPGLYSMCAAAQFSTGSPTSFGAFEVGSAEVRATRAPELPLFGKINGTAFSALCAGNFEPWQDVYYNEGFYCNGAEVKGSAVGNICDNVNFYGGSAATPPVRNPHQAFYCLNKCGRYISDDPAQVPQCAVAGDPESTGIIGATFNQPCKNVCYPPPQNVNAGATPTLAAE</sequence>
<dbReference type="Gene3D" id="3.40.1110.10">
    <property type="entry name" value="Calcium-transporting ATPase, cytoplasmic domain N"/>
    <property type="match status" value="1"/>
</dbReference>
<feature type="transmembrane region" description="Helical" evidence="6">
    <location>
        <begin position="426"/>
        <end position="448"/>
    </location>
</feature>
<dbReference type="InterPro" id="IPR050510">
    <property type="entry name" value="Cation_transp_ATPase_P-type"/>
</dbReference>
<dbReference type="Pfam" id="PF13246">
    <property type="entry name" value="Cation_ATPase"/>
    <property type="match status" value="1"/>
</dbReference>
<evidence type="ECO:0000313" key="9">
    <source>
        <dbReference type="Proteomes" id="UP001165060"/>
    </source>
</evidence>
<feature type="non-terminal residue" evidence="8">
    <location>
        <position position="1"/>
    </location>
</feature>
<evidence type="ECO:0000256" key="5">
    <source>
        <dbReference type="ARBA" id="ARBA00023136"/>
    </source>
</evidence>
<evidence type="ECO:0000256" key="2">
    <source>
        <dbReference type="ARBA" id="ARBA00022475"/>
    </source>
</evidence>
<dbReference type="PRINTS" id="PR00121">
    <property type="entry name" value="NAKATPASE"/>
</dbReference>
<evidence type="ECO:0000256" key="4">
    <source>
        <dbReference type="ARBA" id="ARBA00022989"/>
    </source>
</evidence>
<dbReference type="InterPro" id="IPR006068">
    <property type="entry name" value="ATPase_P-typ_cation-transptr_C"/>
</dbReference>
<proteinExistence type="predicted"/>
<comment type="caution">
    <text evidence="8">The sequence shown here is derived from an EMBL/GenBank/DDBJ whole genome shotgun (WGS) entry which is preliminary data.</text>
</comment>
<dbReference type="SUPFAM" id="SSF56784">
    <property type="entry name" value="HAD-like"/>
    <property type="match status" value="1"/>
</dbReference>
<dbReference type="InterPro" id="IPR023299">
    <property type="entry name" value="ATPase_P-typ_cyto_dom_N"/>
</dbReference>
<evidence type="ECO:0000256" key="3">
    <source>
        <dbReference type="ARBA" id="ARBA00022692"/>
    </source>
</evidence>
<dbReference type="Pfam" id="PF00689">
    <property type="entry name" value="Cation_ATPase_C"/>
    <property type="match status" value="1"/>
</dbReference>
<dbReference type="NCBIfam" id="TIGR01494">
    <property type="entry name" value="ATPase_P-type"/>
    <property type="match status" value="1"/>
</dbReference>
<dbReference type="InterPro" id="IPR023214">
    <property type="entry name" value="HAD_sf"/>
</dbReference>
<dbReference type="EMBL" id="BRYB01002996">
    <property type="protein sequence ID" value="GMI28775.1"/>
    <property type="molecule type" value="Genomic_DNA"/>
</dbReference>
<dbReference type="PANTHER" id="PTHR43294:SF21">
    <property type="entry name" value="CATION TRANSPORTING ATPASE"/>
    <property type="match status" value="1"/>
</dbReference>
<dbReference type="InterPro" id="IPR001757">
    <property type="entry name" value="P_typ_ATPase"/>
</dbReference>
<dbReference type="Proteomes" id="UP001165060">
    <property type="component" value="Unassembled WGS sequence"/>
</dbReference>
<keyword evidence="2" id="KW-1003">Cell membrane</keyword>
<reference evidence="8 9" key="1">
    <citation type="journal article" date="2023" name="Commun. Biol.">
        <title>Genome analysis of Parmales, the sister group of diatoms, reveals the evolutionary specialization of diatoms from phago-mixotrophs to photoautotrophs.</title>
        <authorList>
            <person name="Ban H."/>
            <person name="Sato S."/>
            <person name="Yoshikawa S."/>
            <person name="Yamada K."/>
            <person name="Nakamura Y."/>
            <person name="Ichinomiya M."/>
            <person name="Sato N."/>
            <person name="Blanc-Mathieu R."/>
            <person name="Endo H."/>
            <person name="Kuwata A."/>
            <person name="Ogata H."/>
        </authorList>
    </citation>
    <scope>NUCLEOTIDE SEQUENCE [LARGE SCALE GENOMIC DNA]</scope>
</reference>
<gene>
    <name evidence="8" type="ORF">TeGR_g15209</name>
</gene>
<keyword evidence="9" id="KW-1185">Reference proteome</keyword>
<keyword evidence="4 6" id="KW-1133">Transmembrane helix</keyword>
<keyword evidence="3 6" id="KW-0812">Transmembrane</keyword>
<organism evidence="8 9">
    <name type="scientific">Tetraparma gracilis</name>
    <dbReference type="NCBI Taxonomy" id="2962635"/>
    <lineage>
        <taxon>Eukaryota</taxon>
        <taxon>Sar</taxon>
        <taxon>Stramenopiles</taxon>
        <taxon>Ochrophyta</taxon>
        <taxon>Bolidophyceae</taxon>
        <taxon>Parmales</taxon>
        <taxon>Triparmaceae</taxon>
        <taxon>Tetraparma</taxon>
    </lineage>
</organism>
<keyword evidence="5 6" id="KW-0472">Membrane</keyword>
<dbReference type="Gene3D" id="1.20.1110.10">
    <property type="entry name" value="Calcium-transporting ATPase, transmembrane domain"/>
    <property type="match status" value="1"/>
</dbReference>